<proteinExistence type="predicted"/>
<gene>
    <name evidence="2" type="ORF">AMSG_00225</name>
</gene>
<sequence length="152" mass="16369">MLARAKAKASAAGDKARTGKDKGIAKLLTTINKLRPILRSGGYAIEAVHLSTGLPPQASLKLRNVAEVDMAALEELENRQEPPLTKTQKAIVKMLQKVERLESTCNEKGYDVGRIDLTTGLIPELTLRLLPQDPSPEGDEAAAAQDGETIDE</sequence>
<name>A0A0L0D490_THETB</name>
<dbReference type="Proteomes" id="UP000054408">
    <property type="component" value="Unassembled WGS sequence"/>
</dbReference>
<evidence type="ECO:0000256" key="1">
    <source>
        <dbReference type="SAM" id="MobiDB-lite"/>
    </source>
</evidence>
<evidence type="ECO:0000313" key="2">
    <source>
        <dbReference type="EMBL" id="KNC46108.1"/>
    </source>
</evidence>
<evidence type="ECO:0000313" key="3">
    <source>
        <dbReference type="Proteomes" id="UP000054408"/>
    </source>
</evidence>
<organism evidence="2 3">
    <name type="scientific">Thecamonas trahens ATCC 50062</name>
    <dbReference type="NCBI Taxonomy" id="461836"/>
    <lineage>
        <taxon>Eukaryota</taxon>
        <taxon>Apusozoa</taxon>
        <taxon>Apusomonadida</taxon>
        <taxon>Apusomonadidae</taxon>
        <taxon>Thecamonas</taxon>
    </lineage>
</organism>
<dbReference type="RefSeq" id="XP_013763086.1">
    <property type="nucleotide sequence ID" value="XM_013907632.1"/>
</dbReference>
<feature type="region of interest" description="Disordered" evidence="1">
    <location>
        <begin position="129"/>
        <end position="152"/>
    </location>
</feature>
<dbReference type="GeneID" id="25560043"/>
<dbReference type="EMBL" id="GL349433">
    <property type="protein sequence ID" value="KNC46108.1"/>
    <property type="molecule type" value="Genomic_DNA"/>
</dbReference>
<dbReference type="AlphaFoldDB" id="A0A0L0D490"/>
<accession>A0A0L0D490</accession>
<protein>
    <submittedName>
        <fullName evidence="2">Uncharacterized protein</fullName>
    </submittedName>
</protein>
<reference evidence="2 3" key="1">
    <citation type="submission" date="2010-05" db="EMBL/GenBank/DDBJ databases">
        <title>The Genome Sequence of Thecamonas trahens ATCC 50062.</title>
        <authorList>
            <consortium name="The Broad Institute Genome Sequencing Platform"/>
            <person name="Russ C."/>
            <person name="Cuomo C."/>
            <person name="Shea T."/>
            <person name="Young S.K."/>
            <person name="Zeng Q."/>
            <person name="Koehrsen M."/>
            <person name="Haas B."/>
            <person name="Borodovsky M."/>
            <person name="Guigo R."/>
            <person name="Alvarado L."/>
            <person name="Berlin A."/>
            <person name="Bochicchio J."/>
            <person name="Borenstein D."/>
            <person name="Chapman S."/>
            <person name="Chen Z."/>
            <person name="Freedman E."/>
            <person name="Gellesch M."/>
            <person name="Goldberg J."/>
            <person name="Griggs A."/>
            <person name="Gujja S."/>
            <person name="Heilman E."/>
            <person name="Heiman D."/>
            <person name="Hepburn T."/>
            <person name="Howarth C."/>
            <person name="Jen D."/>
            <person name="Larson L."/>
            <person name="Mehta T."/>
            <person name="Park D."/>
            <person name="Pearson M."/>
            <person name="Roberts A."/>
            <person name="Saif S."/>
            <person name="Shenoy N."/>
            <person name="Sisk P."/>
            <person name="Stolte C."/>
            <person name="Sykes S."/>
            <person name="Thomson T."/>
            <person name="Walk T."/>
            <person name="White J."/>
            <person name="Yandava C."/>
            <person name="Burger G."/>
            <person name="Gray M.W."/>
            <person name="Holland P.W.H."/>
            <person name="King N."/>
            <person name="Lang F.B.F."/>
            <person name="Roger A.J."/>
            <person name="Ruiz-Trillo I."/>
            <person name="Lander E."/>
            <person name="Nusbaum C."/>
        </authorList>
    </citation>
    <scope>NUCLEOTIDE SEQUENCE [LARGE SCALE GENOMIC DNA]</scope>
    <source>
        <strain evidence="2 3">ATCC 50062</strain>
    </source>
</reference>
<keyword evidence="3" id="KW-1185">Reference proteome</keyword>